<dbReference type="Proteomes" id="UP001164250">
    <property type="component" value="Chromosome 13"/>
</dbReference>
<dbReference type="EMBL" id="CM047909">
    <property type="protein sequence ID" value="KAJ0079084.1"/>
    <property type="molecule type" value="Genomic_DNA"/>
</dbReference>
<keyword evidence="2" id="KW-1185">Reference proteome</keyword>
<evidence type="ECO:0000313" key="2">
    <source>
        <dbReference type="Proteomes" id="UP001164250"/>
    </source>
</evidence>
<reference evidence="2" key="1">
    <citation type="journal article" date="2023" name="G3 (Bethesda)">
        <title>Genome assembly and association tests identify interacting loci associated with vigor, precocity, and sex in interspecific pistachio rootstocks.</title>
        <authorList>
            <person name="Palmer W."/>
            <person name="Jacygrad E."/>
            <person name="Sagayaradj S."/>
            <person name="Cavanaugh K."/>
            <person name="Han R."/>
            <person name="Bertier L."/>
            <person name="Beede B."/>
            <person name="Kafkas S."/>
            <person name="Golino D."/>
            <person name="Preece J."/>
            <person name="Michelmore R."/>
        </authorList>
    </citation>
    <scope>NUCLEOTIDE SEQUENCE [LARGE SCALE GENOMIC DNA]</scope>
</reference>
<evidence type="ECO:0000313" key="1">
    <source>
        <dbReference type="EMBL" id="KAJ0079084.1"/>
    </source>
</evidence>
<protein>
    <submittedName>
        <fullName evidence="1">Uncharacterized protein</fullName>
    </submittedName>
</protein>
<organism evidence="1 2">
    <name type="scientific">Pistacia atlantica</name>
    <dbReference type="NCBI Taxonomy" id="434234"/>
    <lineage>
        <taxon>Eukaryota</taxon>
        <taxon>Viridiplantae</taxon>
        <taxon>Streptophyta</taxon>
        <taxon>Embryophyta</taxon>
        <taxon>Tracheophyta</taxon>
        <taxon>Spermatophyta</taxon>
        <taxon>Magnoliopsida</taxon>
        <taxon>eudicotyledons</taxon>
        <taxon>Gunneridae</taxon>
        <taxon>Pentapetalae</taxon>
        <taxon>rosids</taxon>
        <taxon>malvids</taxon>
        <taxon>Sapindales</taxon>
        <taxon>Anacardiaceae</taxon>
        <taxon>Pistacia</taxon>
    </lineage>
</organism>
<gene>
    <name evidence="1" type="ORF">Patl1_23131</name>
</gene>
<comment type="caution">
    <text evidence="1">The sequence shown here is derived from an EMBL/GenBank/DDBJ whole genome shotgun (WGS) entry which is preliminary data.</text>
</comment>
<name>A0ACC0ZV64_9ROSI</name>
<sequence>MTDISSLPGRQLITIFSAAGYRGGNNSGAVLNVGHDLVCTFQILEPSGSGSTATNMPTKFREEQGGLPLVNYQSLDDGNSQEIEELKDEVGELAVKVDDLSTRLELLEWERTRRYYYD</sequence>
<accession>A0ACC0ZV64</accession>
<proteinExistence type="predicted"/>